<dbReference type="PANTHER" id="PTHR22726">
    <property type="entry name" value="METALLOENDOPEPTIDASE OMA1"/>
    <property type="match status" value="1"/>
</dbReference>
<dbReference type="PANTHER" id="PTHR22726:SF1">
    <property type="entry name" value="METALLOENDOPEPTIDASE OMA1, MITOCHONDRIAL"/>
    <property type="match status" value="1"/>
</dbReference>
<keyword evidence="3 6" id="KW-0378">Hydrolase</keyword>
<evidence type="ECO:0000256" key="6">
    <source>
        <dbReference type="RuleBase" id="RU003983"/>
    </source>
</evidence>
<keyword evidence="1 6" id="KW-0645">Protease</keyword>
<dbReference type="GO" id="GO:0004222">
    <property type="term" value="F:metalloendopeptidase activity"/>
    <property type="evidence" value="ECO:0007669"/>
    <property type="project" value="InterPro"/>
</dbReference>
<dbReference type="CDD" id="cd07324">
    <property type="entry name" value="M48C_Oma1-like"/>
    <property type="match status" value="1"/>
</dbReference>
<accession>A0A2W5BUX1</accession>
<evidence type="ECO:0000313" key="10">
    <source>
        <dbReference type="Proteomes" id="UP000249066"/>
    </source>
</evidence>
<dbReference type="GO" id="GO:0046872">
    <property type="term" value="F:metal ion binding"/>
    <property type="evidence" value="ECO:0007669"/>
    <property type="project" value="UniProtKB-KW"/>
</dbReference>
<proteinExistence type="inferred from homology"/>
<evidence type="ECO:0000256" key="2">
    <source>
        <dbReference type="ARBA" id="ARBA00022723"/>
    </source>
</evidence>
<dbReference type="EMBL" id="QFNN01000162">
    <property type="protein sequence ID" value="PZO86901.1"/>
    <property type="molecule type" value="Genomic_DNA"/>
</dbReference>
<dbReference type="InterPro" id="IPR051156">
    <property type="entry name" value="Mito/Outer_Membr_Metalloprot"/>
</dbReference>
<keyword evidence="4 6" id="KW-0862">Zinc</keyword>
<dbReference type="InterPro" id="IPR001915">
    <property type="entry name" value="Peptidase_M48"/>
</dbReference>
<keyword evidence="7" id="KW-0732">Signal</keyword>
<reference evidence="9 10" key="1">
    <citation type="submission" date="2017-08" db="EMBL/GenBank/DDBJ databases">
        <title>Infants hospitalized years apart are colonized by the same room-sourced microbial strains.</title>
        <authorList>
            <person name="Brooks B."/>
            <person name="Olm M.R."/>
            <person name="Firek B.A."/>
            <person name="Baker R."/>
            <person name="Thomas B.C."/>
            <person name="Morowitz M.J."/>
            <person name="Banfield J.F."/>
        </authorList>
    </citation>
    <scope>NUCLEOTIDE SEQUENCE [LARGE SCALE GENOMIC DNA]</scope>
    <source>
        <strain evidence="9">S2_018_000_R2_101</strain>
    </source>
</reference>
<comment type="caution">
    <text evidence="9">The sequence shown here is derived from an EMBL/GenBank/DDBJ whole genome shotgun (WGS) entry which is preliminary data.</text>
</comment>
<dbReference type="GO" id="GO:0016020">
    <property type="term" value="C:membrane"/>
    <property type="evidence" value="ECO:0007669"/>
    <property type="project" value="TreeGrafter"/>
</dbReference>
<name>A0A2W5BUX1_9SPHN</name>
<organism evidence="9 10">
    <name type="scientific">Sphingomonas sanxanigenens</name>
    <dbReference type="NCBI Taxonomy" id="397260"/>
    <lineage>
        <taxon>Bacteria</taxon>
        <taxon>Pseudomonadati</taxon>
        <taxon>Pseudomonadota</taxon>
        <taxon>Alphaproteobacteria</taxon>
        <taxon>Sphingomonadales</taxon>
        <taxon>Sphingomonadaceae</taxon>
        <taxon>Sphingomonas</taxon>
    </lineage>
</organism>
<evidence type="ECO:0000256" key="4">
    <source>
        <dbReference type="ARBA" id="ARBA00022833"/>
    </source>
</evidence>
<evidence type="ECO:0000256" key="3">
    <source>
        <dbReference type="ARBA" id="ARBA00022801"/>
    </source>
</evidence>
<keyword evidence="5 6" id="KW-0482">Metalloprotease</keyword>
<evidence type="ECO:0000259" key="8">
    <source>
        <dbReference type="Pfam" id="PF01435"/>
    </source>
</evidence>
<comment type="similarity">
    <text evidence="6">Belongs to the peptidase M48 family.</text>
</comment>
<gene>
    <name evidence="9" type="ORF">DI623_15705</name>
</gene>
<dbReference type="GO" id="GO:0051603">
    <property type="term" value="P:proteolysis involved in protein catabolic process"/>
    <property type="evidence" value="ECO:0007669"/>
    <property type="project" value="TreeGrafter"/>
</dbReference>
<feature type="chain" id="PRO_5015986680" evidence="7">
    <location>
        <begin position="20"/>
        <end position="329"/>
    </location>
</feature>
<protein>
    <submittedName>
        <fullName evidence="9">Peptidase M48</fullName>
    </submittedName>
</protein>
<feature type="domain" description="Peptidase M48" evidence="8">
    <location>
        <begin position="84"/>
        <end position="252"/>
    </location>
</feature>
<evidence type="ECO:0000256" key="5">
    <source>
        <dbReference type="ARBA" id="ARBA00023049"/>
    </source>
</evidence>
<dbReference type="AlphaFoldDB" id="A0A2W5BUX1"/>
<dbReference type="Pfam" id="PF01435">
    <property type="entry name" value="Peptidase_M48"/>
    <property type="match status" value="1"/>
</dbReference>
<evidence type="ECO:0000256" key="1">
    <source>
        <dbReference type="ARBA" id="ARBA00022670"/>
    </source>
</evidence>
<evidence type="ECO:0000313" key="9">
    <source>
        <dbReference type="EMBL" id="PZO86901.1"/>
    </source>
</evidence>
<dbReference type="Gene3D" id="3.30.2010.10">
    <property type="entry name" value="Metalloproteases ('zincins'), catalytic domain"/>
    <property type="match status" value="1"/>
</dbReference>
<feature type="non-terminal residue" evidence="9">
    <location>
        <position position="329"/>
    </location>
</feature>
<dbReference type="Proteomes" id="UP000249066">
    <property type="component" value="Unassembled WGS sequence"/>
</dbReference>
<feature type="signal peptide" evidence="7">
    <location>
        <begin position="1"/>
        <end position="19"/>
    </location>
</feature>
<keyword evidence="2" id="KW-0479">Metal-binding</keyword>
<evidence type="ECO:0000256" key="7">
    <source>
        <dbReference type="SAM" id="SignalP"/>
    </source>
</evidence>
<comment type="cofactor">
    <cofactor evidence="6">
        <name>Zn(2+)</name>
        <dbReference type="ChEBI" id="CHEBI:29105"/>
    </cofactor>
    <text evidence="6">Binds 1 zinc ion per subunit.</text>
</comment>
<sequence>MRLRRAIAALTIAALTVGAAPPSTRAPAPFARAGMGFAPQDKDERGLWFEMDEEERQLKTSQFVIRDPALNAYVRGVFCRIAGPDCAAMRLYIVRTPYFNASAAPNGMVQIWSGLFLRVRNEAQLAAVLGHEYVHYRDRHMIRIWRDMKSKTASATFLSLFGLVGGLVAMGQLTSIYSYSRDFEAAADSGSIGLLAAAGYDPMAASQIWEQIRDEADATAAARGTKSRKDKNGGMFATHPPTAERMATLKALAGQAQVAGTPRLGRAEYRAALAPLWASFIDDQIKLNDFGATEYLIGQLAAEGWTTDLIYARAELYRARGRPSDLKQA</sequence>